<sequence length="158" mass="17393">MRRRIPLPPGAQVSPQPAALLPRAGHGSKHNPGRSRRREKRTGAWKLSQRLLRQRCEEFKAGQTAAAASNESQANRRLPIRKRAWLQDAGNPASEAVMMPPAQDVPASGALARYKLPRARPIRAAMDEGVGRARLSRHCLCLPCAVSQPLRCHIHSVP</sequence>
<protein>
    <submittedName>
        <fullName evidence="1">Uncharacterized protein</fullName>
    </submittedName>
</protein>
<gene>
    <name evidence="1" type="ORF">ACCO45_006326</name>
</gene>
<evidence type="ECO:0000313" key="2">
    <source>
        <dbReference type="Proteomes" id="UP001638806"/>
    </source>
</evidence>
<evidence type="ECO:0000313" key="1">
    <source>
        <dbReference type="EMBL" id="KAL3958164.1"/>
    </source>
</evidence>
<proteinExistence type="predicted"/>
<dbReference type="EMBL" id="JBGNUJ010000006">
    <property type="protein sequence ID" value="KAL3958164.1"/>
    <property type="molecule type" value="Genomic_DNA"/>
</dbReference>
<organism evidence="1 2">
    <name type="scientific">Purpureocillium lilacinum</name>
    <name type="common">Paecilomyces lilacinus</name>
    <dbReference type="NCBI Taxonomy" id="33203"/>
    <lineage>
        <taxon>Eukaryota</taxon>
        <taxon>Fungi</taxon>
        <taxon>Dikarya</taxon>
        <taxon>Ascomycota</taxon>
        <taxon>Pezizomycotina</taxon>
        <taxon>Sordariomycetes</taxon>
        <taxon>Hypocreomycetidae</taxon>
        <taxon>Hypocreales</taxon>
        <taxon>Ophiocordycipitaceae</taxon>
        <taxon>Purpureocillium</taxon>
    </lineage>
</organism>
<dbReference type="Proteomes" id="UP001638806">
    <property type="component" value="Unassembled WGS sequence"/>
</dbReference>
<reference evidence="1" key="1">
    <citation type="submission" date="2024-12" db="EMBL/GenBank/DDBJ databases">
        <title>Comparative genomics and development of molecular markers within Purpureocillium lilacinum and among Purpureocillium species.</title>
        <authorList>
            <person name="Yeh Z.-Y."/>
            <person name="Ni N.-T."/>
            <person name="Lo P.-H."/>
            <person name="Mushyakhwo K."/>
            <person name="Lin C.-F."/>
            <person name="Nai Y.-S."/>
        </authorList>
    </citation>
    <scope>NUCLEOTIDE SEQUENCE</scope>
    <source>
        <strain evidence="1">NCHU-NPUST-175</strain>
    </source>
</reference>
<accession>A0ACC4DQM4</accession>
<keyword evidence="2" id="KW-1185">Reference proteome</keyword>
<name>A0ACC4DQM4_PURLI</name>
<comment type="caution">
    <text evidence="1">The sequence shown here is derived from an EMBL/GenBank/DDBJ whole genome shotgun (WGS) entry which is preliminary data.</text>
</comment>